<name>A0A8H2XI20_9AGAM</name>
<sequence length="368" mass="41191">MSYHMLGSQPSLGSHLKRSLPERVSQRPSRSSRSFTASSSTSSRKQVTWGKSTTVKNPVFPAAHRRIHSTLDYLKHRLQQVESDRSVGTLFKRRQTRLNQPIQGILKPPTARFPEDEIDSHFDWTECHEDLFVYATDNLVPPPLDTPSDITEDTPTDSTTSTPPEPISPCDSWHTQSEYWSDQWDETPQLPSGWGSPVDFLTSSSVEAASGLELSEETKPVQARHQPVEHIQTPGEFVEDLTSSLQHGLIFFGLGFMAFLCLACWTILLVTCGIMMASVFPAVLLAYGFLVVFSRANWSIEWLFMTTLKIGGGFTLAIVIALVTVVDLIGDAIFTLCGKSIARHRFPWHRLDGTQQNERSNNSGHLIY</sequence>
<dbReference type="EMBL" id="CAJMWZ010000881">
    <property type="protein sequence ID" value="CAE6427461.1"/>
    <property type="molecule type" value="Genomic_DNA"/>
</dbReference>
<feature type="compositionally biased region" description="Low complexity" evidence="1">
    <location>
        <begin position="26"/>
        <end position="44"/>
    </location>
</feature>
<comment type="caution">
    <text evidence="3">The sequence shown here is derived from an EMBL/GenBank/DDBJ whole genome shotgun (WGS) entry which is preliminary data.</text>
</comment>
<feature type="region of interest" description="Disordered" evidence="1">
    <location>
        <begin position="140"/>
        <end position="172"/>
    </location>
</feature>
<feature type="transmembrane region" description="Helical" evidence="2">
    <location>
        <begin position="277"/>
        <end position="294"/>
    </location>
</feature>
<dbReference type="AlphaFoldDB" id="A0A8H2XI20"/>
<evidence type="ECO:0000256" key="2">
    <source>
        <dbReference type="SAM" id="Phobius"/>
    </source>
</evidence>
<keyword evidence="2" id="KW-1133">Transmembrane helix</keyword>
<gene>
    <name evidence="3" type="ORF">RDB_LOCUS16053</name>
</gene>
<feature type="transmembrane region" description="Helical" evidence="2">
    <location>
        <begin position="249"/>
        <end position="270"/>
    </location>
</feature>
<protein>
    <recommendedName>
        <fullName evidence="5">Transmembrane protein</fullName>
    </recommendedName>
</protein>
<evidence type="ECO:0000313" key="3">
    <source>
        <dbReference type="EMBL" id="CAE6427461.1"/>
    </source>
</evidence>
<evidence type="ECO:0000313" key="4">
    <source>
        <dbReference type="Proteomes" id="UP000663850"/>
    </source>
</evidence>
<evidence type="ECO:0000256" key="1">
    <source>
        <dbReference type="SAM" id="MobiDB-lite"/>
    </source>
</evidence>
<accession>A0A8H2XI20</accession>
<reference evidence="3" key="1">
    <citation type="submission" date="2021-01" db="EMBL/GenBank/DDBJ databases">
        <authorList>
            <person name="Kaushik A."/>
        </authorList>
    </citation>
    <scope>NUCLEOTIDE SEQUENCE</scope>
    <source>
        <strain evidence="3">Type strain: AG8-Rh-89/</strain>
    </source>
</reference>
<organism evidence="3 4">
    <name type="scientific">Rhizoctonia solani</name>
    <dbReference type="NCBI Taxonomy" id="456999"/>
    <lineage>
        <taxon>Eukaryota</taxon>
        <taxon>Fungi</taxon>
        <taxon>Dikarya</taxon>
        <taxon>Basidiomycota</taxon>
        <taxon>Agaricomycotina</taxon>
        <taxon>Agaricomycetes</taxon>
        <taxon>Cantharellales</taxon>
        <taxon>Ceratobasidiaceae</taxon>
        <taxon>Rhizoctonia</taxon>
    </lineage>
</organism>
<proteinExistence type="predicted"/>
<feature type="transmembrane region" description="Helical" evidence="2">
    <location>
        <begin position="314"/>
        <end position="337"/>
    </location>
</feature>
<evidence type="ECO:0008006" key="5">
    <source>
        <dbReference type="Google" id="ProtNLM"/>
    </source>
</evidence>
<feature type="region of interest" description="Disordered" evidence="1">
    <location>
        <begin position="1"/>
        <end position="50"/>
    </location>
</feature>
<keyword evidence="2" id="KW-0472">Membrane</keyword>
<dbReference type="Proteomes" id="UP000663850">
    <property type="component" value="Unassembled WGS sequence"/>
</dbReference>
<keyword evidence="2" id="KW-0812">Transmembrane</keyword>